<evidence type="ECO:0000313" key="2">
    <source>
        <dbReference type="Proteomes" id="UP000250043"/>
    </source>
</evidence>
<organism evidence="1 2">
    <name type="scientific">Obba rivulosa</name>
    <dbReference type="NCBI Taxonomy" id="1052685"/>
    <lineage>
        <taxon>Eukaryota</taxon>
        <taxon>Fungi</taxon>
        <taxon>Dikarya</taxon>
        <taxon>Basidiomycota</taxon>
        <taxon>Agaricomycotina</taxon>
        <taxon>Agaricomycetes</taxon>
        <taxon>Polyporales</taxon>
        <taxon>Gelatoporiaceae</taxon>
        <taxon>Obba</taxon>
    </lineage>
</organism>
<protein>
    <submittedName>
        <fullName evidence="1">Uncharacterized protein</fullName>
    </submittedName>
</protein>
<gene>
    <name evidence="1" type="ORF">OBBRIDRAFT_702714</name>
</gene>
<feature type="non-terminal residue" evidence="1">
    <location>
        <position position="1"/>
    </location>
</feature>
<accession>A0A8E2AQX8</accession>
<dbReference type="EMBL" id="KV722970">
    <property type="protein sequence ID" value="OCH83580.1"/>
    <property type="molecule type" value="Genomic_DNA"/>
</dbReference>
<feature type="non-terminal residue" evidence="1">
    <location>
        <position position="163"/>
    </location>
</feature>
<dbReference type="AlphaFoldDB" id="A0A8E2AQX8"/>
<evidence type="ECO:0000313" key="1">
    <source>
        <dbReference type="EMBL" id="OCH83580.1"/>
    </source>
</evidence>
<name>A0A8E2AQX8_9APHY</name>
<keyword evidence="2" id="KW-1185">Reference proteome</keyword>
<reference evidence="1 2" key="1">
    <citation type="submission" date="2016-07" db="EMBL/GenBank/DDBJ databases">
        <title>Draft genome of the white-rot fungus Obba rivulosa 3A-2.</title>
        <authorList>
            <consortium name="DOE Joint Genome Institute"/>
            <person name="Miettinen O."/>
            <person name="Riley R."/>
            <person name="Acob R."/>
            <person name="Barry K."/>
            <person name="Cullen D."/>
            <person name="De Vries R."/>
            <person name="Hainaut M."/>
            <person name="Hatakka A."/>
            <person name="Henrissat B."/>
            <person name="Hilden K."/>
            <person name="Kuo R."/>
            <person name="Labutti K."/>
            <person name="Lipzen A."/>
            <person name="Makela M.R."/>
            <person name="Sandor L."/>
            <person name="Spatafora J.W."/>
            <person name="Grigoriev I.V."/>
            <person name="Hibbett D.S."/>
        </authorList>
    </citation>
    <scope>NUCLEOTIDE SEQUENCE [LARGE SCALE GENOMIC DNA]</scope>
    <source>
        <strain evidence="1 2">3A-2</strain>
    </source>
</reference>
<proteinExistence type="predicted"/>
<sequence>PLPKPPEHLLLDPDIQAALHRYRDHIKVETPFDVDKLESFLHDHPNQPFVESVLFGLRNGFWPLDDGEWKIELEEVIDNYSSEPADLDSIRAFRDKEQDTGRWSPELSELLPGMKISPMFVVWRDDKARVVTDHSASGLNDGIPRAEAKVRYDNMHDFGDELR</sequence>
<dbReference type="OrthoDB" id="3248529at2759"/>
<dbReference type="Proteomes" id="UP000250043">
    <property type="component" value="Unassembled WGS sequence"/>
</dbReference>